<dbReference type="EMBL" id="JAHKSW010000024">
    <property type="protein sequence ID" value="KAG7317350.1"/>
    <property type="molecule type" value="Genomic_DNA"/>
</dbReference>
<evidence type="ECO:0000256" key="1">
    <source>
        <dbReference type="SAM" id="Phobius"/>
    </source>
</evidence>
<evidence type="ECO:0000313" key="2">
    <source>
        <dbReference type="EMBL" id="KAG7317350.1"/>
    </source>
</evidence>
<evidence type="ECO:0000313" key="3">
    <source>
        <dbReference type="Proteomes" id="UP000824219"/>
    </source>
</evidence>
<dbReference type="Gene3D" id="2.60.120.40">
    <property type="match status" value="1"/>
</dbReference>
<name>A0A9D3N832_9TELE</name>
<reference evidence="2 3" key="1">
    <citation type="submission" date="2021-06" db="EMBL/GenBank/DDBJ databases">
        <title>Chromosome-level genome assembly of the red-tail catfish (Hemibagrus wyckioides).</title>
        <authorList>
            <person name="Shao F."/>
        </authorList>
    </citation>
    <scope>NUCLEOTIDE SEQUENCE [LARGE SCALE GENOMIC DNA]</scope>
    <source>
        <strain evidence="2">EC202008001</strain>
        <tissue evidence="2">Blood</tissue>
    </source>
</reference>
<dbReference type="SUPFAM" id="SSF49842">
    <property type="entry name" value="TNF-like"/>
    <property type="match status" value="1"/>
</dbReference>
<evidence type="ECO:0008006" key="4">
    <source>
        <dbReference type="Google" id="ProtNLM"/>
    </source>
</evidence>
<comment type="caution">
    <text evidence="2">The sequence shown here is derived from an EMBL/GenBank/DDBJ whole genome shotgun (WGS) entry which is preliminary data.</text>
</comment>
<keyword evidence="3" id="KW-1185">Reference proteome</keyword>
<keyword evidence="1" id="KW-1133">Transmembrane helix</keyword>
<accession>A0A9D3N832</accession>
<feature type="transmembrane region" description="Helical" evidence="1">
    <location>
        <begin position="25"/>
        <end position="48"/>
    </location>
</feature>
<proteinExistence type="predicted"/>
<keyword evidence="1" id="KW-0472">Membrane</keyword>
<dbReference type="Proteomes" id="UP000824219">
    <property type="component" value="Linkage Group LG24"/>
</dbReference>
<dbReference type="AlphaFoldDB" id="A0A9D3N832"/>
<gene>
    <name evidence="2" type="ORF">KOW79_019648</name>
</gene>
<dbReference type="InterPro" id="IPR008983">
    <property type="entry name" value="Tumour_necrosis_fac-like_dom"/>
</dbReference>
<protein>
    <recommendedName>
        <fullName evidence="4">TNF family profile domain-containing protein</fullName>
    </recommendedName>
</protein>
<sequence>MCESGKQCYEGESCVARVDQLKKHIWALMIWVSILSLGLGVSITLHFISDQRLSTPSLYYFHFQTDDTRSQLSTYILAKDKQNTTHLVWQRKNDEKEDTVIRIEEDGNYFLFLKVTLQSRKQGENYTVTVQKQPEGNSASDIIVGHINGTEYSTGFMGIGVYLTENTRLNITCSPLQKLDVHNTYLGLIKF</sequence>
<dbReference type="OrthoDB" id="9904331at2759"/>
<organism evidence="2 3">
    <name type="scientific">Hemibagrus wyckioides</name>
    <dbReference type="NCBI Taxonomy" id="337641"/>
    <lineage>
        <taxon>Eukaryota</taxon>
        <taxon>Metazoa</taxon>
        <taxon>Chordata</taxon>
        <taxon>Craniata</taxon>
        <taxon>Vertebrata</taxon>
        <taxon>Euteleostomi</taxon>
        <taxon>Actinopterygii</taxon>
        <taxon>Neopterygii</taxon>
        <taxon>Teleostei</taxon>
        <taxon>Ostariophysi</taxon>
        <taxon>Siluriformes</taxon>
        <taxon>Bagridae</taxon>
        <taxon>Hemibagrus</taxon>
    </lineage>
</organism>
<keyword evidence="1" id="KW-0812">Transmembrane</keyword>